<organism evidence="2 3">
    <name type="scientific">Emticicia aquatilis</name>
    <dbReference type="NCBI Taxonomy" id="1537369"/>
    <lineage>
        <taxon>Bacteria</taxon>
        <taxon>Pseudomonadati</taxon>
        <taxon>Bacteroidota</taxon>
        <taxon>Cytophagia</taxon>
        <taxon>Cytophagales</taxon>
        <taxon>Leadbetterellaceae</taxon>
        <taxon>Emticicia</taxon>
    </lineage>
</organism>
<sequence length="639" mass="72907">MKRLLIALLLAPFFALGQELIITEMKTVSCSGSYFLIRYSSSVTEFNPNNKFFINFIDINNKKRSFELSNFDYQRLQFAVPSNQSLPIGKYKFSISSTNPVIEGSISQEEFEMIDVNSYIKNHKLTLESYTKTVDIGDSISLRFSTNNAKYPISVLINGFDRITIPATNGFYEHKFVINYANVYEIQVADLDANCRLENIDISGRVVIKTKTLENTMIWGNQLEDTDTLICVNKIINGFLNKTGSFDDSTKITIKLLDENLEKSYDVVENYYFSTPDQFSLEIKQQAEIKTGKYYFKAFSENPKSESNLLGPIEIHAKPKFTLSTIPYYGNVDTIKISRKDSLIFKIDITEQGPWNFVFQNMMFRTDKSPYIIYEKPFKLQNLNEVWDVGSVGGSTETGQCANIEGFSYPETFLIKLEEKDSISINPNKIDLSLTSSFTKRIVEKDSTSQWILKLKNSGENATNIKVAINIPYSPPFVMRESQKCTNGTFEQNIWNIRSLAKGDSCTLYVDYKPVNDGVWYVEAEVISADQEDVDSKTNNQNQMEDDFTRNCFSIPIKFASEPFGMQLIVEDPNIDINAWYKDNVKISNTGNSLQVTQFGSYSYSTQNFICPIQSCCPFIIEKGNDTNCCKPLEYILKN</sequence>
<accession>A0A916Z8Y7</accession>
<dbReference type="Gene3D" id="2.60.40.10">
    <property type="entry name" value="Immunoglobulins"/>
    <property type="match status" value="1"/>
</dbReference>
<dbReference type="RefSeq" id="WP_188770829.1">
    <property type="nucleotide sequence ID" value="NZ_BMKK01000016.1"/>
</dbReference>
<proteinExistence type="predicted"/>
<evidence type="ECO:0000313" key="2">
    <source>
        <dbReference type="EMBL" id="GGD80542.1"/>
    </source>
</evidence>
<reference evidence="2" key="1">
    <citation type="journal article" date="2014" name="Int. J. Syst. Evol. Microbiol.">
        <title>Complete genome sequence of Corynebacterium casei LMG S-19264T (=DSM 44701T), isolated from a smear-ripened cheese.</title>
        <authorList>
            <consortium name="US DOE Joint Genome Institute (JGI-PGF)"/>
            <person name="Walter F."/>
            <person name="Albersmeier A."/>
            <person name="Kalinowski J."/>
            <person name="Ruckert C."/>
        </authorList>
    </citation>
    <scope>NUCLEOTIDE SEQUENCE</scope>
    <source>
        <strain evidence="2">CGMCC 1.15958</strain>
    </source>
</reference>
<reference evidence="2" key="2">
    <citation type="submission" date="2020-09" db="EMBL/GenBank/DDBJ databases">
        <authorList>
            <person name="Sun Q."/>
            <person name="Zhou Y."/>
        </authorList>
    </citation>
    <scope>NUCLEOTIDE SEQUENCE</scope>
    <source>
        <strain evidence="2">CGMCC 1.15958</strain>
    </source>
</reference>
<dbReference type="Pfam" id="PF01345">
    <property type="entry name" value="DUF11"/>
    <property type="match status" value="1"/>
</dbReference>
<feature type="domain" description="DUF11" evidence="1">
    <location>
        <begin position="431"/>
        <end position="541"/>
    </location>
</feature>
<dbReference type="EMBL" id="BMKK01000016">
    <property type="protein sequence ID" value="GGD80542.1"/>
    <property type="molecule type" value="Genomic_DNA"/>
</dbReference>
<dbReference type="InterPro" id="IPR013783">
    <property type="entry name" value="Ig-like_fold"/>
</dbReference>
<keyword evidence="3" id="KW-1185">Reference proteome</keyword>
<dbReference type="InterPro" id="IPR001434">
    <property type="entry name" value="OmcB-like_DUF11"/>
</dbReference>
<dbReference type="Proteomes" id="UP000609064">
    <property type="component" value="Unassembled WGS sequence"/>
</dbReference>
<gene>
    <name evidence="2" type="ORF">GCM10011514_50800</name>
</gene>
<protein>
    <recommendedName>
        <fullName evidence="1">DUF11 domain-containing protein</fullName>
    </recommendedName>
</protein>
<comment type="caution">
    <text evidence="2">The sequence shown here is derived from an EMBL/GenBank/DDBJ whole genome shotgun (WGS) entry which is preliminary data.</text>
</comment>
<evidence type="ECO:0000313" key="3">
    <source>
        <dbReference type="Proteomes" id="UP000609064"/>
    </source>
</evidence>
<evidence type="ECO:0000259" key="1">
    <source>
        <dbReference type="Pfam" id="PF01345"/>
    </source>
</evidence>
<name>A0A916Z8Y7_9BACT</name>
<dbReference type="AlphaFoldDB" id="A0A916Z8Y7"/>